<reference evidence="7 8" key="1">
    <citation type="submission" date="2024-09" db="EMBL/GenBank/DDBJ databases">
        <authorList>
            <consortium name="All-Russian atlas of soil microorganisms"/>
            <consortium name="as a basis for the search for new antimicrobial producers and enzymes with unique properties"/>
            <person name="Sokolova E.A."/>
            <person name="Voronina E.N."/>
        </authorList>
    </citation>
    <scope>NUCLEOTIDE SEQUENCE [LARGE SCALE GENOMIC DNA]</scope>
    <source>
        <strain evidence="7 8">AF-22b-331.1</strain>
    </source>
</reference>
<dbReference type="InterPro" id="IPR002078">
    <property type="entry name" value="Sigma_54_int"/>
</dbReference>
<dbReference type="PROSITE" id="PS00676">
    <property type="entry name" value="SIGMA54_INTERACT_2"/>
    <property type="match status" value="1"/>
</dbReference>
<name>A0ABW7D011_9GAMM</name>
<evidence type="ECO:0000313" key="8">
    <source>
        <dbReference type="Proteomes" id="UP001605261"/>
    </source>
</evidence>
<dbReference type="Pfam" id="PF25601">
    <property type="entry name" value="AAA_lid_14"/>
    <property type="match status" value="1"/>
</dbReference>
<dbReference type="InterPro" id="IPR058031">
    <property type="entry name" value="AAA_lid_NorR"/>
</dbReference>
<keyword evidence="2" id="KW-0067">ATP-binding</keyword>
<evidence type="ECO:0000256" key="1">
    <source>
        <dbReference type="ARBA" id="ARBA00022741"/>
    </source>
</evidence>
<evidence type="ECO:0000256" key="4">
    <source>
        <dbReference type="ARBA" id="ARBA00023125"/>
    </source>
</evidence>
<dbReference type="Pfam" id="PF02954">
    <property type="entry name" value="HTH_8"/>
    <property type="match status" value="1"/>
</dbReference>
<protein>
    <submittedName>
        <fullName evidence="7">Sigma 54-interacting transcriptional regulator</fullName>
    </submittedName>
</protein>
<proteinExistence type="predicted"/>
<dbReference type="PANTHER" id="PTHR32071">
    <property type="entry name" value="TRANSCRIPTIONAL REGULATORY PROTEIN"/>
    <property type="match status" value="1"/>
</dbReference>
<dbReference type="PROSITE" id="PS00688">
    <property type="entry name" value="SIGMA54_INTERACT_3"/>
    <property type="match status" value="1"/>
</dbReference>
<dbReference type="Proteomes" id="UP001605261">
    <property type="component" value="Unassembled WGS sequence"/>
</dbReference>
<sequence>MDTLSALGVVQATLAASGFAARASAIVATVAALPASALQAVACFRLDDSGRSLLPVASWGAALQELPQIAMDDLQHPATYCLVQGRACMVSDALASVDGDLAGLAGLMKRSAALLAFPLRDRERERALGVLLLAGSANELRRVQASLEWRALLGVLQRLLAQAGTQDHLPSTSVRPSAPVLAEGAARRVEEGLIGTSVVARRLRADVLAAAESRLSVLITGETGAGKDHAAWLIHRSSPRGEKAFVPLNCAAMAPELIAAELFGAAKGAYTGADRARHGLVAAADGGTLFLDEIGDMPLPLQATLLRLLNGKRYRPLGEVEEKHSDFRLICATHQPLADMVRDGRFREDLYFRIRQLTLALPPLRERRADIPLLAAHAITCHNREHHTAVTGLSADARAALLKHPFPGNVRELLTLMQVACERARDAELIELGMLHGLLADPPGDATPPTHETSDHLPLTRACEAFERRVIAQRLRHFDGSRTRTAISLGIARRTLIYKCKRFGLEESP</sequence>
<dbReference type="InterPro" id="IPR025944">
    <property type="entry name" value="Sigma_54_int_dom_CS"/>
</dbReference>
<gene>
    <name evidence="7" type="ORF">ACEU0G_000412</name>
</gene>
<evidence type="ECO:0000256" key="3">
    <source>
        <dbReference type="ARBA" id="ARBA00023015"/>
    </source>
</evidence>
<dbReference type="RefSeq" id="WP_394164107.1">
    <property type="nucleotide sequence ID" value="NZ_JBHGCJ010000012.1"/>
</dbReference>
<dbReference type="Gene3D" id="1.10.8.60">
    <property type="match status" value="1"/>
</dbReference>
<dbReference type="Gene3D" id="3.40.50.300">
    <property type="entry name" value="P-loop containing nucleotide triphosphate hydrolases"/>
    <property type="match status" value="1"/>
</dbReference>
<keyword evidence="8" id="KW-1185">Reference proteome</keyword>
<dbReference type="InterPro" id="IPR027417">
    <property type="entry name" value="P-loop_NTPase"/>
</dbReference>
<dbReference type="Pfam" id="PF00158">
    <property type="entry name" value="Sigma54_activat"/>
    <property type="match status" value="1"/>
</dbReference>
<dbReference type="PROSITE" id="PS50045">
    <property type="entry name" value="SIGMA54_INTERACT_4"/>
    <property type="match status" value="1"/>
</dbReference>
<dbReference type="PRINTS" id="PR01590">
    <property type="entry name" value="HTHFIS"/>
</dbReference>
<dbReference type="CDD" id="cd00009">
    <property type="entry name" value="AAA"/>
    <property type="match status" value="1"/>
</dbReference>
<dbReference type="EMBL" id="JBHGCJ010000012">
    <property type="protein sequence ID" value="MFG6110535.1"/>
    <property type="molecule type" value="Genomic_DNA"/>
</dbReference>
<dbReference type="Gene3D" id="1.10.10.60">
    <property type="entry name" value="Homeodomain-like"/>
    <property type="match status" value="1"/>
</dbReference>
<comment type="caution">
    <text evidence="7">The sequence shown here is derived from an EMBL/GenBank/DDBJ whole genome shotgun (WGS) entry which is preliminary data.</text>
</comment>
<dbReference type="SMART" id="SM00382">
    <property type="entry name" value="AAA"/>
    <property type="match status" value="1"/>
</dbReference>
<evidence type="ECO:0000259" key="6">
    <source>
        <dbReference type="PROSITE" id="PS50045"/>
    </source>
</evidence>
<dbReference type="InterPro" id="IPR025943">
    <property type="entry name" value="Sigma_54_int_dom_ATP-bd_2"/>
</dbReference>
<evidence type="ECO:0000256" key="5">
    <source>
        <dbReference type="ARBA" id="ARBA00023163"/>
    </source>
</evidence>
<dbReference type="PANTHER" id="PTHR32071:SF117">
    <property type="entry name" value="PTS-DEPENDENT DIHYDROXYACETONE KINASE OPERON REGULATORY PROTEIN-RELATED"/>
    <property type="match status" value="1"/>
</dbReference>
<dbReference type="InterPro" id="IPR009057">
    <property type="entry name" value="Homeodomain-like_sf"/>
</dbReference>
<keyword evidence="1" id="KW-0547">Nucleotide-binding</keyword>
<dbReference type="SUPFAM" id="SSF46689">
    <property type="entry name" value="Homeodomain-like"/>
    <property type="match status" value="1"/>
</dbReference>
<dbReference type="InterPro" id="IPR002197">
    <property type="entry name" value="HTH_Fis"/>
</dbReference>
<evidence type="ECO:0000313" key="7">
    <source>
        <dbReference type="EMBL" id="MFG6110535.1"/>
    </source>
</evidence>
<feature type="domain" description="Sigma-54 factor interaction" evidence="6">
    <location>
        <begin position="193"/>
        <end position="422"/>
    </location>
</feature>
<keyword evidence="4" id="KW-0238">DNA-binding</keyword>
<organism evidence="7 8">
    <name type="scientific">Stenotrophomonas nematodicola</name>
    <dbReference type="NCBI Taxonomy" id="2656746"/>
    <lineage>
        <taxon>Bacteria</taxon>
        <taxon>Pseudomonadati</taxon>
        <taxon>Pseudomonadota</taxon>
        <taxon>Gammaproteobacteria</taxon>
        <taxon>Lysobacterales</taxon>
        <taxon>Lysobacteraceae</taxon>
        <taxon>Stenotrophomonas</taxon>
    </lineage>
</organism>
<keyword evidence="3" id="KW-0805">Transcription regulation</keyword>
<keyword evidence="5" id="KW-0804">Transcription</keyword>
<accession>A0ABW7D011</accession>
<dbReference type="SUPFAM" id="SSF52540">
    <property type="entry name" value="P-loop containing nucleoside triphosphate hydrolases"/>
    <property type="match status" value="1"/>
</dbReference>
<dbReference type="InterPro" id="IPR003593">
    <property type="entry name" value="AAA+_ATPase"/>
</dbReference>
<evidence type="ECO:0000256" key="2">
    <source>
        <dbReference type="ARBA" id="ARBA00022840"/>
    </source>
</evidence>